<evidence type="ECO:0000313" key="2">
    <source>
        <dbReference type="EMBL" id="KAK1399644.1"/>
    </source>
</evidence>
<feature type="compositionally biased region" description="Basic and acidic residues" evidence="1">
    <location>
        <begin position="428"/>
        <end position="440"/>
    </location>
</feature>
<name>A0AAD8JA32_9APIA</name>
<sequence>MSRLEAMEGPEMSPTVFVKGSKIDLKNHLFNGDRDYLIKYNSDEVKAEQLEGKVIVLHFVLLYPQESWRWTNTAHLAEVYTELLSHAPPRPFEVVVVPLPSAPKAGDKVNVCDLEEKLERVKNLKLKMLIGREAVFTHDLIFQKVSFSDIDVGKPIIVFSAPDNHMGYMKFQRMLMDTYLERKYTSVEFEVIQIGGWDGETVPWLKMPHSYSWFDSVYNNVIKRFSDVLHYKGYGVFVFDRDGKVARATINPGIFDFEAADFPFCGASMEEEVNRSSRTRVNCTFKFKQEEWVRLGWVLMERACLQQMRSVVLGRVQIMTRHLTAARETCARTGLLTMLRRTFGLQIPPKLENPVQRFVLLAVQAILEICRKSGVTEQPGENSGGDRTKMVTVVEPKNLDIFNERREQEFVEIGTDGLSITDPKRRRVADPITDRPKSDLSAEDYTMTESQSDDTNDPNNLILAGSARQTRQTL</sequence>
<accession>A0AAD8JA32</accession>
<comment type="caution">
    <text evidence="2">The sequence shown here is derived from an EMBL/GenBank/DDBJ whole genome shotgun (WGS) entry which is preliminary data.</text>
</comment>
<reference evidence="2" key="2">
    <citation type="submission" date="2023-05" db="EMBL/GenBank/DDBJ databases">
        <authorList>
            <person name="Schelkunov M.I."/>
        </authorList>
    </citation>
    <scope>NUCLEOTIDE SEQUENCE</scope>
    <source>
        <strain evidence="2">Hsosn_3</strain>
        <tissue evidence="2">Leaf</tissue>
    </source>
</reference>
<organism evidence="2 3">
    <name type="scientific">Heracleum sosnowskyi</name>
    <dbReference type="NCBI Taxonomy" id="360622"/>
    <lineage>
        <taxon>Eukaryota</taxon>
        <taxon>Viridiplantae</taxon>
        <taxon>Streptophyta</taxon>
        <taxon>Embryophyta</taxon>
        <taxon>Tracheophyta</taxon>
        <taxon>Spermatophyta</taxon>
        <taxon>Magnoliopsida</taxon>
        <taxon>eudicotyledons</taxon>
        <taxon>Gunneridae</taxon>
        <taxon>Pentapetalae</taxon>
        <taxon>asterids</taxon>
        <taxon>campanulids</taxon>
        <taxon>Apiales</taxon>
        <taxon>Apiaceae</taxon>
        <taxon>Apioideae</taxon>
        <taxon>apioid superclade</taxon>
        <taxon>Tordylieae</taxon>
        <taxon>Tordyliinae</taxon>
        <taxon>Heracleum</taxon>
    </lineage>
</organism>
<evidence type="ECO:0000313" key="3">
    <source>
        <dbReference type="Proteomes" id="UP001237642"/>
    </source>
</evidence>
<dbReference type="AlphaFoldDB" id="A0AAD8JA32"/>
<dbReference type="EMBL" id="JAUIZM010000002">
    <property type="protein sequence ID" value="KAK1399644.1"/>
    <property type="molecule type" value="Genomic_DNA"/>
</dbReference>
<keyword evidence="3" id="KW-1185">Reference proteome</keyword>
<dbReference type="Proteomes" id="UP001237642">
    <property type="component" value="Unassembled WGS sequence"/>
</dbReference>
<reference evidence="2" key="1">
    <citation type="submission" date="2023-02" db="EMBL/GenBank/DDBJ databases">
        <title>Genome of toxic invasive species Heracleum sosnowskyi carries increased number of genes despite the absence of recent whole-genome duplications.</title>
        <authorList>
            <person name="Schelkunov M."/>
            <person name="Shtratnikova V."/>
            <person name="Makarenko M."/>
            <person name="Klepikova A."/>
            <person name="Omelchenko D."/>
            <person name="Novikova G."/>
            <person name="Obukhova E."/>
            <person name="Bogdanov V."/>
            <person name="Penin A."/>
            <person name="Logacheva M."/>
        </authorList>
    </citation>
    <scope>NUCLEOTIDE SEQUENCE</scope>
    <source>
        <strain evidence="2">Hsosn_3</strain>
        <tissue evidence="2">Leaf</tissue>
    </source>
</reference>
<protein>
    <submittedName>
        <fullName evidence="2">Uncharacterized protein</fullName>
    </submittedName>
</protein>
<gene>
    <name evidence="2" type="ORF">POM88_009507</name>
</gene>
<evidence type="ECO:0000256" key="1">
    <source>
        <dbReference type="SAM" id="MobiDB-lite"/>
    </source>
</evidence>
<proteinExistence type="predicted"/>
<feature type="region of interest" description="Disordered" evidence="1">
    <location>
        <begin position="421"/>
        <end position="474"/>
    </location>
</feature>